<dbReference type="InterPro" id="IPR036736">
    <property type="entry name" value="ACP-like_sf"/>
</dbReference>
<keyword evidence="1" id="KW-0596">Phosphopantetheine</keyword>
<dbReference type="PROSITE" id="PS50075">
    <property type="entry name" value="CARRIER"/>
    <property type="match status" value="1"/>
</dbReference>
<reference evidence="4 5" key="1">
    <citation type="submission" date="2012-02" db="EMBL/GenBank/DDBJ databases">
        <title>Complete genome sequence of Actinoplanes missouriensis 431 (= NBRC 102363).</title>
        <authorList>
            <person name="Ohnishi Y."/>
            <person name="Ishikawa J."/>
            <person name="Sekine M."/>
            <person name="Hosoyama A."/>
            <person name="Harada T."/>
            <person name="Narita H."/>
            <person name="Hata T."/>
            <person name="Konno Y."/>
            <person name="Tutikane K."/>
            <person name="Fujita N."/>
            <person name="Horinouchi S."/>
            <person name="Hayakawa M."/>
        </authorList>
    </citation>
    <scope>NUCLEOTIDE SEQUENCE [LARGE SCALE GENOMIC DNA]</scope>
    <source>
        <strain evidence="5">ATCC 14538 / DSM 43046 / CBS 188.64 / JCM 3121 / NBRC 102363 / NCIMB 12654 / NRRL B-3342 / UNCC 431</strain>
    </source>
</reference>
<sequence length="78" mass="8594">MTIDDLRRILTECAGEDESVNLSGDILDTPFTDLGYDSLALIETAARIKQDFGIEIPDEQVATILTPRMMLETVHLAA</sequence>
<dbReference type="SUPFAM" id="SSF47336">
    <property type="entry name" value="ACP-like"/>
    <property type="match status" value="1"/>
</dbReference>
<feature type="domain" description="Carrier" evidence="3">
    <location>
        <begin position="1"/>
        <end position="78"/>
    </location>
</feature>
<dbReference type="RefSeq" id="WP_014445153.1">
    <property type="nucleotide sequence ID" value="NC_017093.1"/>
</dbReference>
<keyword evidence="5" id="KW-1185">Reference proteome</keyword>
<keyword evidence="2" id="KW-0597">Phosphoprotein</keyword>
<dbReference type="InterPro" id="IPR006162">
    <property type="entry name" value="Ppantetheine_attach_site"/>
</dbReference>
<gene>
    <name evidence="4" type="ordered locus">AMIS_50440</name>
</gene>
<dbReference type="Gene3D" id="1.10.1200.10">
    <property type="entry name" value="ACP-like"/>
    <property type="match status" value="1"/>
</dbReference>
<dbReference type="Proteomes" id="UP000007882">
    <property type="component" value="Chromosome"/>
</dbReference>
<evidence type="ECO:0000259" key="3">
    <source>
        <dbReference type="PROSITE" id="PS50075"/>
    </source>
</evidence>
<dbReference type="PATRIC" id="fig|512565.3.peg.5036"/>
<dbReference type="KEGG" id="ams:AMIS_50440"/>
<evidence type="ECO:0000313" key="4">
    <source>
        <dbReference type="EMBL" id="BAL90264.1"/>
    </source>
</evidence>
<evidence type="ECO:0000313" key="5">
    <source>
        <dbReference type="Proteomes" id="UP000007882"/>
    </source>
</evidence>
<proteinExistence type="predicted"/>
<dbReference type="EMBL" id="AP012319">
    <property type="protein sequence ID" value="BAL90264.1"/>
    <property type="molecule type" value="Genomic_DNA"/>
</dbReference>
<accession>I0HB77</accession>
<protein>
    <submittedName>
        <fullName evidence="4">Putative acyl carrier protein</fullName>
    </submittedName>
</protein>
<dbReference type="Pfam" id="PF00550">
    <property type="entry name" value="PP-binding"/>
    <property type="match status" value="1"/>
</dbReference>
<name>I0HB77_ACTM4</name>
<dbReference type="eggNOG" id="COG0236">
    <property type="taxonomic scope" value="Bacteria"/>
</dbReference>
<dbReference type="STRING" id="512565.AMIS_50440"/>
<dbReference type="HOGENOM" id="CLU_108696_12_0_11"/>
<organism evidence="4 5">
    <name type="scientific">Actinoplanes missouriensis (strain ATCC 14538 / DSM 43046 / CBS 188.64 / JCM 3121 / NBRC 102363 / NCIMB 12654 / NRRL B-3342 / UNCC 431)</name>
    <dbReference type="NCBI Taxonomy" id="512565"/>
    <lineage>
        <taxon>Bacteria</taxon>
        <taxon>Bacillati</taxon>
        <taxon>Actinomycetota</taxon>
        <taxon>Actinomycetes</taxon>
        <taxon>Micromonosporales</taxon>
        <taxon>Micromonosporaceae</taxon>
        <taxon>Actinoplanes</taxon>
    </lineage>
</organism>
<dbReference type="PROSITE" id="PS00012">
    <property type="entry name" value="PHOSPHOPANTETHEINE"/>
    <property type="match status" value="1"/>
</dbReference>
<dbReference type="InterPro" id="IPR009081">
    <property type="entry name" value="PP-bd_ACP"/>
</dbReference>
<evidence type="ECO:0000256" key="2">
    <source>
        <dbReference type="ARBA" id="ARBA00022553"/>
    </source>
</evidence>
<evidence type="ECO:0000256" key="1">
    <source>
        <dbReference type="ARBA" id="ARBA00022450"/>
    </source>
</evidence>
<dbReference type="AlphaFoldDB" id="I0HB77"/>